<dbReference type="EMBL" id="UINC01108756">
    <property type="protein sequence ID" value="SVC75095.1"/>
    <property type="molecule type" value="Genomic_DNA"/>
</dbReference>
<dbReference type="Pfam" id="PF04321">
    <property type="entry name" value="RmlD_sub_bind"/>
    <property type="match status" value="1"/>
</dbReference>
<name>A0A382PR01_9ZZZZ</name>
<sequence length="48" mass="5442">MTGVDECEQNPYAAENVNTKSVEWILNEFSGYFIFISTDYVFDGKDGP</sequence>
<dbReference type="InterPro" id="IPR036291">
    <property type="entry name" value="NAD(P)-bd_dom_sf"/>
</dbReference>
<evidence type="ECO:0000259" key="1">
    <source>
        <dbReference type="Pfam" id="PF04321"/>
    </source>
</evidence>
<dbReference type="Gene3D" id="3.40.50.720">
    <property type="entry name" value="NAD(P)-binding Rossmann-like Domain"/>
    <property type="match status" value="1"/>
</dbReference>
<dbReference type="AlphaFoldDB" id="A0A382PR01"/>
<organism evidence="2">
    <name type="scientific">marine metagenome</name>
    <dbReference type="NCBI Taxonomy" id="408172"/>
    <lineage>
        <taxon>unclassified sequences</taxon>
        <taxon>metagenomes</taxon>
        <taxon>ecological metagenomes</taxon>
    </lineage>
</organism>
<protein>
    <recommendedName>
        <fullName evidence="1">RmlD-like substrate binding domain-containing protein</fullName>
    </recommendedName>
</protein>
<dbReference type="SUPFAM" id="SSF51735">
    <property type="entry name" value="NAD(P)-binding Rossmann-fold domains"/>
    <property type="match status" value="1"/>
</dbReference>
<evidence type="ECO:0000313" key="2">
    <source>
        <dbReference type="EMBL" id="SVC75095.1"/>
    </source>
</evidence>
<reference evidence="2" key="1">
    <citation type="submission" date="2018-05" db="EMBL/GenBank/DDBJ databases">
        <authorList>
            <person name="Lanie J.A."/>
            <person name="Ng W.-L."/>
            <person name="Kazmierczak K.M."/>
            <person name="Andrzejewski T.M."/>
            <person name="Davidsen T.M."/>
            <person name="Wayne K.J."/>
            <person name="Tettelin H."/>
            <person name="Glass J.I."/>
            <person name="Rusch D."/>
            <person name="Podicherti R."/>
            <person name="Tsui H.-C.T."/>
            <person name="Winkler M.E."/>
        </authorList>
    </citation>
    <scope>NUCLEOTIDE SEQUENCE</scope>
</reference>
<dbReference type="InterPro" id="IPR029903">
    <property type="entry name" value="RmlD-like-bd"/>
</dbReference>
<feature type="domain" description="RmlD-like substrate binding" evidence="1">
    <location>
        <begin position="2"/>
        <end position="45"/>
    </location>
</feature>
<proteinExistence type="predicted"/>
<gene>
    <name evidence="2" type="ORF">METZ01_LOCUS327949</name>
</gene>
<accession>A0A382PR01</accession>
<feature type="non-terminal residue" evidence="2">
    <location>
        <position position="48"/>
    </location>
</feature>